<evidence type="ECO:0000313" key="3">
    <source>
        <dbReference type="EMBL" id="CAG9773580.1"/>
    </source>
</evidence>
<dbReference type="AlphaFoldDB" id="A0A9N9MYT2"/>
<dbReference type="OrthoDB" id="6782207at2759"/>
<protein>
    <submittedName>
        <fullName evidence="3">Uncharacterized protein</fullName>
    </submittedName>
</protein>
<reference evidence="3" key="1">
    <citation type="submission" date="2022-01" db="EMBL/GenBank/DDBJ databases">
        <authorList>
            <person name="King R."/>
        </authorList>
    </citation>
    <scope>NUCLEOTIDE SEQUENCE</scope>
</reference>
<organism evidence="3 4">
    <name type="scientific">Ceutorhynchus assimilis</name>
    <name type="common">cabbage seed weevil</name>
    <dbReference type="NCBI Taxonomy" id="467358"/>
    <lineage>
        <taxon>Eukaryota</taxon>
        <taxon>Metazoa</taxon>
        <taxon>Ecdysozoa</taxon>
        <taxon>Arthropoda</taxon>
        <taxon>Hexapoda</taxon>
        <taxon>Insecta</taxon>
        <taxon>Pterygota</taxon>
        <taxon>Neoptera</taxon>
        <taxon>Endopterygota</taxon>
        <taxon>Coleoptera</taxon>
        <taxon>Polyphaga</taxon>
        <taxon>Cucujiformia</taxon>
        <taxon>Curculionidae</taxon>
        <taxon>Ceutorhynchinae</taxon>
        <taxon>Ceutorhynchus</taxon>
    </lineage>
</organism>
<dbReference type="Proteomes" id="UP001152799">
    <property type="component" value="Chromosome 9"/>
</dbReference>
<sequence length="278" mass="31826">MATEALKSNNNLFEVLKEIKDQNAKIAQQNSSIQSDITEIKSELEKQNISVLELQQKITVLETENATLKEKLERIEQEGKKNNIILFGLQEEENDQQNLRKNIIKFCVDRLEVSIAEEDLNDVYRLGKPNSRSRGVLIKLVRAHIKQEILKNARKLKNTGFSLTNDLIPELRQQQKILVKHLKEAKSKNYSAKIVKNKLVVNGEEYTIEQLENSSQSGEKPQPKLNQTLRPTSEPTSPEVFEFPEEIINVPQQPPFAGTRNRTNSIKNKQSELPKLPP</sequence>
<keyword evidence="1" id="KW-0175">Coiled coil</keyword>
<dbReference type="EMBL" id="OU892285">
    <property type="protein sequence ID" value="CAG9773580.1"/>
    <property type="molecule type" value="Genomic_DNA"/>
</dbReference>
<feature type="region of interest" description="Disordered" evidence="2">
    <location>
        <begin position="211"/>
        <end position="278"/>
    </location>
</feature>
<dbReference type="Gene3D" id="3.30.70.1820">
    <property type="entry name" value="L1 transposable element, RRM domain"/>
    <property type="match status" value="1"/>
</dbReference>
<evidence type="ECO:0000256" key="2">
    <source>
        <dbReference type="SAM" id="MobiDB-lite"/>
    </source>
</evidence>
<proteinExistence type="predicted"/>
<accession>A0A9N9MYT2</accession>
<evidence type="ECO:0000313" key="4">
    <source>
        <dbReference type="Proteomes" id="UP001152799"/>
    </source>
</evidence>
<feature type="coiled-coil region" evidence="1">
    <location>
        <begin position="16"/>
        <end position="78"/>
    </location>
</feature>
<feature type="compositionally biased region" description="Polar residues" evidence="2">
    <location>
        <begin position="211"/>
        <end position="236"/>
    </location>
</feature>
<gene>
    <name evidence="3" type="ORF">CEUTPL_LOCUS13969</name>
</gene>
<name>A0A9N9MYT2_9CUCU</name>
<evidence type="ECO:0000256" key="1">
    <source>
        <dbReference type="SAM" id="Coils"/>
    </source>
</evidence>
<dbReference type="PANTHER" id="PTHR37445:SF3">
    <property type="entry name" value="ZINC FINGER PHD-TYPE DOMAIN-CONTAINING PROTEIN"/>
    <property type="match status" value="1"/>
</dbReference>
<dbReference type="PANTHER" id="PTHR37445">
    <property type="entry name" value="PROTEIN CBG24663"/>
    <property type="match status" value="1"/>
</dbReference>
<keyword evidence="4" id="KW-1185">Reference proteome</keyword>